<evidence type="ECO:0000313" key="2">
    <source>
        <dbReference type="Proteomes" id="UP001060215"/>
    </source>
</evidence>
<reference evidence="1 2" key="1">
    <citation type="journal article" date="2022" name="Plant J.">
        <title>Chromosome-level genome of Camellia lanceoleosa provides a valuable resource for understanding genome evolution and self-incompatibility.</title>
        <authorList>
            <person name="Gong W."/>
            <person name="Xiao S."/>
            <person name="Wang L."/>
            <person name="Liao Z."/>
            <person name="Chang Y."/>
            <person name="Mo W."/>
            <person name="Hu G."/>
            <person name="Li W."/>
            <person name="Zhao G."/>
            <person name="Zhu H."/>
            <person name="Hu X."/>
            <person name="Ji K."/>
            <person name="Xiang X."/>
            <person name="Song Q."/>
            <person name="Yuan D."/>
            <person name="Jin S."/>
            <person name="Zhang L."/>
        </authorList>
    </citation>
    <scope>NUCLEOTIDE SEQUENCE [LARGE SCALE GENOMIC DNA]</scope>
    <source>
        <strain evidence="1">SQ_2022a</strain>
    </source>
</reference>
<name>A0ACC0GY21_9ERIC</name>
<evidence type="ECO:0000313" key="1">
    <source>
        <dbReference type="EMBL" id="KAI8005720.1"/>
    </source>
</evidence>
<organism evidence="1 2">
    <name type="scientific">Camellia lanceoleosa</name>
    <dbReference type="NCBI Taxonomy" id="1840588"/>
    <lineage>
        <taxon>Eukaryota</taxon>
        <taxon>Viridiplantae</taxon>
        <taxon>Streptophyta</taxon>
        <taxon>Embryophyta</taxon>
        <taxon>Tracheophyta</taxon>
        <taxon>Spermatophyta</taxon>
        <taxon>Magnoliopsida</taxon>
        <taxon>eudicotyledons</taxon>
        <taxon>Gunneridae</taxon>
        <taxon>Pentapetalae</taxon>
        <taxon>asterids</taxon>
        <taxon>Ericales</taxon>
        <taxon>Theaceae</taxon>
        <taxon>Camellia</taxon>
    </lineage>
</organism>
<dbReference type="Proteomes" id="UP001060215">
    <property type="component" value="Chromosome 7"/>
</dbReference>
<accession>A0ACC0GY21</accession>
<keyword evidence="2" id="KW-1185">Reference proteome</keyword>
<protein>
    <submittedName>
        <fullName evidence="1">Xyloglucan endotransglucosylase/hydrolase protein 22</fullName>
    </submittedName>
</protein>
<gene>
    <name evidence="1" type="ORF">LOK49_LG07G01437</name>
</gene>
<proteinExistence type="predicted"/>
<comment type="caution">
    <text evidence="1">The sequence shown here is derived from an EMBL/GenBank/DDBJ whole genome shotgun (WGS) entry which is preliminary data.</text>
</comment>
<dbReference type="EMBL" id="CM045764">
    <property type="protein sequence ID" value="KAI8005720.1"/>
    <property type="molecule type" value="Genomic_DNA"/>
</dbReference>
<sequence>MRIYSSLWNADDWATRGGLVKTDWTKAPFTASYRDFNANACIWSSGSSSCSSSSSNSNAWLSEQLDSTSQGRLKWVQRNYMIYNYCTDSKRFPQGFPPECSMS</sequence>